<evidence type="ECO:0000256" key="6">
    <source>
        <dbReference type="SAM" id="Phobius"/>
    </source>
</evidence>
<dbReference type="Proteomes" id="UP000292209">
    <property type="component" value="Unassembled WGS sequence"/>
</dbReference>
<feature type="transmembrane region" description="Helical" evidence="6">
    <location>
        <begin position="101"/>
        <end position="118"/>
    </location>
</feature>
<dbReference type="GO" id="GO:0020037">
    <property type="term" value="F:heme binding"/>
    <property type="evidence" value="ECO:0007669"/>
    <property type="project" value="InterPro"/>
</dbReference>
<feature type="domain" description="Cytochrome c" evidence="7">
    <location>
        <begin position="508"/>
        <end position="598"/>
    </location>
</feature>
<feature type="transmembrane region" description="Helical" evidence="6">
    <location>
        <begin position="296"/>
        <end position="316"/>
    </location>
</feature>
<comment type="caution">
    <text evidence="8">The sequence shown here is derived from an EMBL/GenBank/DDBJ whole genome shotgun (WGS) entry which is preliminary data.</text>
</comment>
<feature type="transmembrane region" description="Helical" evidence="6">
    <location>
        <begin position="255"/>
        <end position="276"/>
    </location>
</feature>
<keyword evidence="9" id="KW-1185">Reference proteome</keyword>
<accession>A0A4Q7PE06</accession>
<dbReference type="SUPFAM" id="SSF46626">
    <property type="entry name" value="Cytochrome c"/>
    <property type="match status" value="1"/>
</dbReference>
<keyword evidence="1 4" id="KW-0349">Heme</keyword>
<feature type="compositionally biased region" description="Basic and acidic residues" evidence="5">
    <location>
        <begin position="483"/>
        <end position="493"/>
    </location>
</feature>
<dbReference type="InterPro" id="IPR036909">
    <property type="entry name" value="Cyt_c-like_dom_sf"/>
</dbReference>
<feature type="transmembrane region" description="Helical" evidence="6">
    <location>
        <begin position="196"/>
        <end position="218"/>
    </location>
</feature>
<feature type="transmembrane region" description="Helical" evidence="6">
    <location>
        <begin position="328"/>
        <end position="352"/>
    </location>
</feature>
<protein>
    <submittedName>
        <fullName evidence="8">Cytochrome c</fullName>
    </submittedName>
</protein>
<dbReference type="Gene3D" id="1.10.760.10">
    <property type="entry name" value="Cytochrome c-like domain"/>
    <property type="match status" value="1"/>
</dbReference>
<dbReference type="InterPro" id="IPR009056">
    <property type="entry name" value="Cyt_c-like_dom"/>
</dbReference>
<keyword evidence="6" id="KW-0472">Membrane</keyword>
<feature type="transmembrane region" description="Helical" evidence="6">
    <location>
        <begin position="156"/>
        <end position="176"/>
    </location>
</feature>
<sequence length="610" mass="68712">MPDTMHVSQFHIEYRQENPNWKSSLSLYWMRWAVFFFFTASLFGLLLRYFFVGGAGIFEYKHVLHAHSHVALLGWGFLLVGGTIVFTFVKGQERLRSYKKFLIAFVITTIGMIISFPVQGYGLFSIFFSTVHLLVSYFFAFQLFKDLSKYSNGTAIRLVRFAIIWMLVSSIGLWAIAPAGAFLGKIHPLYFLSVQWFLHFQMNGWFIYAILGILSFLLESNGRSIQMSNLKLGLLHLSLLLTFALPASWSYNFRFLLYINAIGVLIQAFAYACFLLPCIAQAFPKLKIPSGWINKVIYVGTISLLLKALIQIALIIPEAATISYTIRMYVIGFIHLLMLGAITFGMGGFVIKSKGLPENKLSKWGWIILIIAFVSTEFLLFGQGTLIWAKLGFIPHYHLLLFLTSILFPMALLMILLSLFQREALYPVRITVIKENITQILINNQAMKKTMMMSLGAIFLLLASCGSGSESNKGTYTPPSPNSKEKTADPKGIGEIRNVDLGNGIDEAMANKGKAILDMKCTACHQLNDKRVVGPGFQGITNRRRPEWIMNMITNVDVMLEEDPVAQALLEECLTRMPNQNISIGDSRDILEFLRKNDFEKTGGMDAAAK</sequence>
<dbReference type="PROSITE" id="PS51007">
    <property type="entry name" value="CYTC"/>
    <property type="match status" value="1"/>
</dbReference>
<evidence type="ECO:0000256" key="3">
    <source>
        <dbReference type="ARBA" id="ARBA00023004"/>
    </source>
</evidence>
<dbReference type="GO" id="GO:0009055">
    <property type="term" value="F:electron transfer activity"/>
    <property type="evidence" value="ECO:0007669"/>
    <property type="project" value="InterPro"/>
</dbReference>
<keyword evidence="2 4" id="KW-0479">Metal-binding</keyword>
<dbReference type="AlphaFoldDB" id="A0A4Q7PE06"/>
<gene>
    <name evidence="8" type="ORF">BC751_3498</name>
</gene>
<evidence type="ECO:0000256" key="4">
    <source>
        <dbReference type="PROSITE-ProRule" id="PRU00433"/>
    </source>
</evidence>
<reference evidence="8 9" key="1">
    <citation type="submission" date="2019-02" db="EMBL/GenBank/DDBJ databases">
        <title>Genomic Encyclopedia of Archaeal and Bacterial Type Strains, Phase II (KMG-II): from individual species to whole genera.</title>
        <authorList>
            <person name="Goeker M."/>
        </authorList>
    </citation>
    <scope>NUCLEOTIDE SEQUENCE [LARGE SCALE GENOMIC DNA]</scope>
    <source>
        <strain evidence="8 9">DSM 21411</strain>
    </source>
</reference>
<feature type="transmembrane region" description="Helical" evidence="6">
    <location>
        <begin position="400"/>
        <end position="420"/>
    </location>
</feature>
<dbReference type="GO" id="GO:0046872">
    <property type="term" value="F:metal ion binding"/>
    <property type="evidence" value="ECO:0007669"/>
    <property type="project" value="UniProtKB-KW"/>
</dbReference>
<evidence type="ECO:0000313" key="8">
    <source>
        <dbReference type="EMBL" id="RZS97870.1"/>
    </source>
</evidence>
<feature type="region of interest" description="Disordered" evidence="5">
    <location>
        <begin position="472"/>
        <end position="493"/>
    </location>
</feature>
<feature type="transmembrane region" description="Helical" evidence="6">
    <location>
        <begin position="364"/>
        <end position="388"/>
    </location>
</feature>
<dbReference type="RefSeq" id="WP_242617511.1">
    <property type="nucleotide sequence ID" value="NZ_SGXG01000001.1"/>
</dbReference>
<evidence type="ECO:0000256" key="1">
    <source>
        <dbReference type="ARBA" id="ARBA00022617"/>
    </source>
</evidence>
<keyword evidence="3 4" id="KW-0408">Iron</keyword>
<feature type="transmembrane region" description="Helical" evidence="6">
    <location>
        <begin position="230"/>
        <end position="249"/>
    </location>
</feature>
<dbReference type="Pfam" id="PF00034">
    <property type="entry name" value="Cytochrom_C"/>
    <property type="match status" value="1"/>
</dbReference>
<evidence type="ECO:0000256" key="2">
    <source>
        <dbReference type="ARBA" id="ARBA00022723"/>
    </source>
</evidence>
<proteinExistence type="predicted"/>
<feature type="transmembrane region" description="Helical" evidence="6">
    <location>
        <begin position="71"/>
        <end position="89"/>
    </location>
</feature>
<keyword evidence="6" id="KW-0812">Transmembrane</keyword>
<dbReference type="EMBL" id="SGXG01000001">
    <property type="protein sequence ID" value="RZS97870.1"/>
    <property type="molecule type" value="Genomic_DNA"/>
</dbReference>
<feature type="transmembrane region" description="Helical" evidence="6">
    <location>
        <begin position="32"/>
        <end position="51"/>
    </location>
</feature>
<evidence type="ECO:0000259" key="7">
    <source>
        <dbReference type="PROSITE" id="PS51007"/>
    </source>
</evidence>
<feature type="transmembrane region" description="Helical" evidence="6">
    <location>
        <begin position="124"/>
        <end position="144"/>
    </location>
</feature>
<keyword evidence="6" id="KW-1133">Transmembrane helix</keyword>
<evidence type="ECO:0000256" key="5">
    <source>
        <dbReference type="SAM" id="MobiDB-lite"/>
    </source>
</evidence>
<name>A0A4Q7PE06_9BACT</name>
<evidence type="ECO:0000313" key="9">
    <source>
        <dbReference type="Proteomes" id="UP000292209"/>
    </source>
</evidence>
<organism evidence="8 9">
    <name type="scientific">Cecembia calidifontis</name>
    <dbReference type="NCBI Taxonomy" id="1187080"/>
    <lineage>
        <taxon>Bacteria</taxon>
        <taxon>Pseudomonadati</taxon>
        <taxon>Bacteroidota</taxon>
        <taxon>Cytophagia</taxon>
        <taxon>Cytophagales</taxon>
        <taxon>Cyclobacteriaceae</taxon>
        <taxon>Cecembia</taxon>
    </lineage>
</organism>